<dbReference type="InterPro" id="IPR036366">
    <property type="entry name" value="PGBDSf"/>
</dbReference>
<dbReference type="Proteomes" id="UP000051260">
    <property type="component" value="Unassembled WGS sequence"/>
</dbReference>
<evidence type="ECO:0000313" key="4">
    <source>
        <dbReference type="EMBL" id="CUJ91865.1"/>
    </source>
</evidence>
<feature type="signal peptide" evidence="2">
    <location>
        <begin position="1"/>
        <end position="21"/>
    </location>
</feature>
<dbReference type="Pfam" id="PF01471">
    <property type="entry name" value="PG_binding_1"/>
    <property type="match status" value="1"/>
</dbReference>
<name>A0A0N7M8W8_9RHOB</name>
<dbReference type="OrthoDB" id="6810892at2"/>
<proteinExistence type="predicted"/>
<dbReference type="RefSeq" id="WP_058280909.1">
    <property type="nucleotide sequence ID" value="NZ_CYUD01000003.1"/>
</dbReference>
<accession>A0A0N7M8W8</accession>
<feature type="compositionally biased region" description="Polar residues" evidence="1">
    <location>
        <begin position="124"/>
        <end position="134"/>
    </location>
</feature>
<gene>
    <name evidence="4" type="ORF">RUE5091_01151</name>
</gene>
<evidence type="ECO:0000259" key="3">
    <source>
        <dbReference type="Pfam" id="PF01471"/>
    </source>
</evidence>
<dbReference type="AlphaFoldDB" id="A0A0N7M8W8"/>
<feature type="domain" description="Peptidoglycan binding-like" evidence="3">
    <location>
        <begin position="156"/>
        <end position="210"/>
    </location>
</feature>
<keyword evidence="5" id="KW-1185">Reference proteome</keyword>
<feature type="chain" id="PRO_5006015977" evidence="2">
    <location>
        <begin position="22"/>
        <end position="579"/>
    </location>
</feature>
<organism evidence="4 5">
    <name type="scientific">Ruegeria denitrificans</name>
    <dbReference type="NCBI Taxonomy" id="1715692"/>
    <lineage>
        <taxon>Bacteria</taxon>
        <taxon>Pseudomonadati</taxon>
        <taxon>Pseudomonadota</taxon>
        <taxon>Alphaproteobacteria</taxon>
        <taxon>Rhodobacterales</taxon>
        <taxon>Roseobacteraceae</taxon>
        <taxon>Ruegeria</taxon>
    </lineage>
</organism>
<evidence type="ECO:0000313" key="5">
    <source>
        <dbReference type="Proteomes" id="UP000051260"/>
    </source>
</evidence>
<dbReference type="Gene3D" id="2.40.10.120">
    <property type="match status" value="1"/>
</dbReference>
<evidence type="ECO:0000256" key="1">
    <source>
        <dbReference type="SAM" id="MobiDB-lite"/>
    </source>
</evidence>
<dbReference type="SUPFAM" id="SSF47090">
    <property type="entry name" value="PGBD-like"/>
    <property type="match status" value="1"/>
</dbReference>
<keyword evidence="2" id="KW-0732">Signal</keyword>
<dbReference type="InterPro" id="IPR002477">
    <property type="entry name" value="Peptidoglycan-bd-like"/>
</dbReference>
<evidence type="ECO:0000256" key="2">
    <source>
        <dbReference type="SAM" id="SignalP"/>
    </source>
</evidence>
<sequence>MTRIFTVFLFLFSIGAGAVSAQQDAGVWVQVEARPSLREAQERAQAYSNLLPDVNGFRLNSGWYAIVIGPYLRSDAQQVLDVYRAEGQIPADSYIAFTSSLGQQFWPVGANILDRGVVAPPVENTPQPEATVSGLSAEPADETRSQALQSERLLTAQERRNLQTALQAAGFYNATIDGAFGQGTRRSMGDWQRFNGFEATGVLTTAQRKSLMDDYNAPLISVGMARYSDPQAGIDLDLPLDVIAFDRYEAPFAHFKGTTDLDAKALLISQQGDKATLRALYEVMQSLEIVPLDGPRQLRGDRFTLEGRGNGVVSYTQAALKDGQIKGFTLVWPEGDEARRARVLAALKASFTTNSAVLDAGAGANAEQRIDLVSGLQIRKPRLSRSGFFTDTSGTILTVSEATDSCTRITLNDDQEVQVAWADADLGVAVLRPRNSLAPISVAEFGTDQPRIQSEVAVSGFSYQGALGAPTLTYGLVTDVRGLNGEDGVKRLAMAAQPGDAGGPVFDGAGQVVGMLLPTPSDGRTLPASVSLAATAERLNAALEQAGVSGQPGQATAEISPNELSRRANGMTVLVHCWD</sequence>
<dbReference type="EMBL" id="CYUD01000003">
    <property type="protein sequence ID" value="CUJ91865.1"/>
    <property type="molecule type" value="Genomic_DNA"/>
</dbReference>
<dbReference type="Gene3D" id="1.10.101.10">
    <property type="entry name" value="PGBD-like superfamily/PGBD"/>
    <property type="match status" value="1"/>
</dbReference>
<dbReference type="InterPro" id="IPR009003">
    <property type="entry name" value="Peptidase_S1_PA"/>
</dbReference>
<dbReference type="Pfam" id="PF13365">
    <property type="entry name" value="Trypsin_2"/>
    <property type="match status" value="1"/>
</dbReference>
<dbReference type="SUPFAM" id="SSF50494">
    <property type="entry name" value="Trypsin-like serine proteases"/>
    <property type="match status" value="1"/>
</dbReference>
<feature type="region of interest" description="Disordered" evidence="1">
    <location>
        <begin position="119"/>
        <end position="141"/>
    </location>
</feature>
<protein>
    <submittedName>
        <fullName evidence="4">His-Xaa-Ser repeat protein HxsA</fullName>
    </submittedName>
</protein>
<dbReference type="STRING" id="1715692.RUE5091_01151"/>
<reference evidence="5" key="1">
    <citation type="submission" date="2015-09" db="EMBL/GenBank/DDBJ databases">
        <authorList>
            <person name="Rodrigo-Torres L."/>
            <person name="Arahal D.R."/>
        </authorList>
    </citation>
    <scope>NUCLEOTIDE SEQUENCE [LARGE SCALE GENOMIC DNA]</scope>
    <source>
        <strain evidence="5">CECT 5091</strain>
    </source>
</reference>
<dbReference type="InterPro" id="IPR036365">
    <property type="entry name" value="PGBD-like_sf"/>
</dbReference>